<accession>A0A7X3FK19</accession>
<proteinExistence type="predicted"/>
<dbReference type="EMBL" id="RHLK01000010">
    <property type="protein sequence ID" value="MVP01121.1"/>
    <property type="molecule type" value="Genomic_DNA"/>
</dbReference>
<evidence type="ECO:0000259" key="1">
    <source>
        <dbReference type="Pfam" id="PF03781"/>
    </source>
</evidence>
<dbReference type="GO" id="GO:0120147">
    <property type="term" value="F:formylglycine-generating oxidase activity"/>
    <property type="evidence" value="ECO:0007669"/>
    <property type="project" value="TreeGrafter"/>
</dbReference>
<dbReference type="InterPro" id="IPR005532">
    <property type="entry name" value="SUMF_dom"/>
</dbReference>
<protein>
    <submittedName>
        <fullName evidence="2">SUMF1/EgtB/PvdO family nonheme iron enzyme</fullName>
    </submittedName>
</protein>
<gene>
    <name evidence="2" type="ORF">EDM21_16615</name>
</gene>
<name>A0A7X3FK19_9BACL</name>
<dbReference type="Gene3D" id="3.90.1580.10">
    <property type="entry name" value="paralog of FGE (formylglycine-generating enzyme)"/>
    <property type="match status" value="1"/>
</dbReference>
<dbReference type="PANTHER" id="PTHR23150">
    <property type="entry name" value="SULFATASE MODIFYING FACTOR 1, 2"/>
    <property type="match status" value="1"/>
</dbReference>
<dbReference type="PANTHER" id="PTHR23150:SF19">
    <property type="entry name" value="FORMYLGLYCINE-GENERATING ENZYME"/>
    <property type="match status" value="1"/>
</dbReference>
<dbReference type="Pfam" id="PF03781">
    <property type="entry name" value="FGE-sulfatase"/>
    <property type="match status" value="1"/>
</dbReference>
<dbReference type="InterPro" id="IPR042095">
    <property type="entry name" value="SUMF_sf"/>
</dbReference>
<dbReference type="InterPro" id="IPR051043">
    <property type="entry name" value="Sulfatase_Mod_Factor_Kinase"/>
</dbReference>
<dbReference type="RefSeq" id="WP_157337243.1">
    <property type="nucleotide sequence ID" value="NZ_RHLK01000010.1"/>
</dbReference>
<sequence length="335" mass="36688">MLSESKSAPICCGASRADIEAGAGSRPEAGKLESAGISAGSVFTDRSAEDPLKGMILLPGGSFHMGTEDEEGFPADGEGPVHEVTLSPFYVDKYCVSNEQFERFIAATGYVTEAEHYGWSYVFQHYVSPETADQVVNVPQQTPWWYVVNGADWRHPEGPDSAIIGRMNHPAVHLSWNDAEAYCKWAGKRLLTEAEWEYAARGGLHQKRYPWGDELKQGGNHHCNIWQGKFPVKDNGSDGYRGTAPVDAYEPNGYGLYNAAGNVWEWCSDWFDPGYYSHSPGQDPAGPSAGSSRVMRGGSYLCHKSYCNRYRTAARSKNTPDSSSGNIGFRCAADA</sequence>
<dbReference type="OrthoDB" id="9768004at2"/>
<dbReference type="AlphaFoldDB" id="A0A7X3FK19"/>
<evidence type="ECO:0000313" key="2">
    <source>
        <dbReference type="EMBL" id="MVP01121.1"/>
    </source>
</evidence>
<dbReference type="SUPFAM" id="SSF56436">
    <property type="entry name" value="C-type lectin-like"/>
    <property type="match status" value="1"/>
</dbReference>
<dbReference type="InterPro" id="IPR016187">
    <property type="entry name" value="CTDL_fold"/>
</dbReference>
<comment type="caution">
    <text evidence="2">The sequence shown here is derived from an EMBL/GenBank/DDBJ whole genome shotgun (WGS) entry which is preliminary data.</text>
</comment>
<evidence type="ECO:0000313" key="3">
    <source>
        <dbReference type="Proteomes" id="UP000490800"/>
    </source>
</evidence>
<reference evidence="2 3" key="1">
    <citation type="journal article" date="2019" name="Microorganisms">
        <title>Paenibacillus lutrae sp. nov., A Chitinolytic Species Isolated from A River Otter in Castril Natural Park, Granada, Spain.</title>
        <authorList>
            <person name="Rodriguez M."/>
            <person name="Reina J.C."/>
            <person name="Bejar V."/>
            <person name="Llamas I."/>
        </authorList>
    </citation>
    <scope>NUCLEOTIDE SEQUENCE [LARGE SCALE GENOMIC DNA]</scope>
    <source>
        <strain evidence="2 3">N10</strain>
    </source>
</reference>
<feature type="domain" description="Sulfatase-modifying factor enzyme-like" evidence="1">
    <location>
        <begin position="53"/>
        <end position="332"/>
    </location>
</feature>
<organism evidence="2 3">
    <name type="scientific">Paenibacillus lutrae</name>
    <dbReference type="NCBI Taxonomy" id="2078573"/>
    <lineage>
        <taxon>Bacteria</taxon>
        <taxon>Bacillati</taxon>
        <taxon>Bacillota</taxon>
        <taxon>Bacilli</taxon>
        <taxon>Bacillales</taxon>
        <taxon>Paenibacillaceae</taxon>
        <taxon>Paenibacillus</taxon>
    </lineage>
</organism>
<dbReference type="Proteomes" id="UP000490800">
    <property type="component" value="Unassembled WGS sequence"/>
</dbReference>
<keyword evidence="3" id="KW-1185">Reference proteome</keyword>